<sequence length="386" mass="42852">MPFIRSMCVIILCCLTVPAALGEAYVDKGVFSTKPVMNGDQRWRIGYFEGGEYIDYQKILIETVKGLMQTGWIDKAEIPDQEGEQTALLWQWLQDEVKSEFVEFVDGAHYSAQWHEAQRDRMAEGIIARLNNENDIDLMIAMGTWAGKALSSDRHDTPTMVLSASDPLAAGIIKSVEDSGFEHIHATLDPNRYERQVRVFHDIVNFKTLGVAYEDSDNGRSYAALDVIENLSQERGFKVARCFTLSDITDTGKAEESVIKCFKKLAPKVDAIYVTVQGGVTGKSIGQLVDIANKHRVPTFSQSGSEEVSKGLLLSLSQAGFRYVGEFHASTFAKVFNGALPNQLTQLFEEPPRMAVNLKTAEVVGFNPPLLLLGAADEVYRDIPEE</sequence>
<name>A0A7R6PQE6_9GAMM</name>
<dbReference type="Pfam" id="PF04392">
    <property type="entry name" value="ABC_sub_bind"/>
    <property type="match status" value="1"/>
</dbReference>
<dbReference type="KEGG" id="ajp:AMJAP_3028"/>
<dbReference type="RefSeq" id="WP_026340256.1">
    <property type="nucleotide sequence ID" value="NZ_AP014545.1"/>
</dbReference>
<dbReference type="OrthoDB" id="1680494at2"/>
<dbReference type="PANTHER" id="PTHR35271:SF1">
    <property type="entry name" value="ABC TRANSPORTER, SUBSTRATE-BINDING LIPOPROTEIN"/>
    <property type="match status" value="1"/>
</dbReference>
<feature type="chain" id="PRO_5032655897" evidence="1">
    <location>
        <begin position="20"/>
        <end position="386"/>
    </location>
</feature>
<dbReference type="EMBL" id="AP014545">
    <property type="protein sequence ID" value="BBB27613.1"/>
    <property type="molecule type" value="Genomic_DNA"/>
</dbReference>
<proteinExistence type="predicted"/>
<evidence type="ECO:0000313" key="3">
    <source>
        <dbReference type="Proteomes" id="UP000595663"/>
    </source>
</evidence>
<keyword evidence="3" id="KW-1185">Reference proteome</keyword>
<keyword evidence="1" id="KW-0732">Signal</keyword>
<dbReference type="PANTHER" id="PTHR35271">
    <property type="entry name" value="ABC TRANSPORTER, SUBSTRATE-BINDING LIPOPROTEIN-RELATED"/>
    <property type="match status" value="1"/>
</dbReference>
<gene>
    <name evidence="2" type="ORF">AMJAP_3028</name>
</gene>
<accession>A0A7R6PQE6</accession>
<dbReference type="AlphaFoldDB" id="A0A7R6PQE6"/>
<dbReference type="Gene3D" id="3.40.50.2300">
    <property type="match status" value="2"/>
</dbReference>
<evidence type="ECO:0000313" key="2">
    <source>
        <dbReference type="EMBL" id="BBB27613.1"/>
    </source>
</evidence>
<feature type="signal peptide" evidence="1">
    <location>
        <begin position="1"/>
        <end position="19"/>
    </location>
</feature>
<reference evidence="2 3" key="1">
    <citation type="journal article" date="2008" name="Int. J. Syst. Evol. Microbiol.">
        <title>Amphritea japonica sp. nov. and Amphritea balenae sp. nov., isolated from the sediment adjacent to sperm whale carcasses off Kagoshima, Japan.</title>
        <authorList>
            <person name="Miyazaki M."/>
            <person name="Nogi Y."/>
            <person name="Fujiwara Y."/>
            <person name="Kawato M."/>
            <person name="Nagahama T."/>
            <person name="Kubokawa K."/>
            <person name="Horikoshi K."/>
        </authorList>
    </citation>
    <scope>NUCLEOTIDE SEQUENCE [LARGE SCALE GENOMIC DNA]</scope>
    <source>
        <strain evidence="2 3">ATCC BAA-1530</strain>
    </source>
</reference>
<organism evidence="2 3">
    <name type="scientific">Amphritea japonica ATCC BAA-1530</name>
    <dbReference type="NCBI Taxonomy" id="1278309"/>
    <lineage>
        <taxon>Bacteria</taxon>
        <taxon>Pseudomonadati</taxon>
        <taxon>Pseudomonadota</taxon>
        <taxon>Gammaproteobacteria</taxon>
        <taxon>Oceanospirillales</taxon>
        <taxon>Oceanospirillaceae</taxon>
        <taxon>Amphritea</taxon>
    </lineage>
</organism>
<evidence type="ECO:0000256" key="1">
    <source>
        <dbReference type="SAM" id="SignalP"/>
    </source>
</evidence>
<dbReference type="Proteomes" id="UP000595663">
    <property type="component" value="Chromosome"/>
</dbReference>
<protein>
    <submittedName>
        <fullName evidence="2">ABC transporter substrate-binding protein</fullName>
    </submittedName>
</protein>
<dbReference type="InterPro" id="IPR007487">
    <property type="entry name" value="ABC_transpt-TYRBP-like"/>
</dbReference>